<feature type="domain" description="BEN" evidence="2">
    <location>
        <begin position="72"/>
        <end position="115"/>
    </location>
</feature>
<reference evidence="3" key="1">
    <citation type="journal article" date="2023" name="G3 (Bethesda)">
        <title>Whole genome assemblies of Zophobas morio and Tenebrio molitor.</title>
        <authorList>
            <person name="Kaur S."/>
            <person name="Stinson S.A."/>
            <person name="diCenzo G.C."/>
        </authorList>
    </citation>
    <scope>NUCLEOTIDE SEQUENCE</scope>
    <source>
        <strain evidence="3">QUZm001</strain>
    </source>
</reference>
<keyword evidence="4" id="KW-1185">Reference proteome</keyword>
<dbReference type="InterPro" id="IPR018379">
    <property type="entry name" value="BEN_domain"/>
</dbReference>
<evidence type="ECO:0000313" key="4">
    <source>
        <dbReference type="Proteomes" id="UP001168821"/>
    </source>
</evidence>
<dbReference type="EMBL" id="JALNTZ010000012">
    <property type="protein sequence ID" value="KAJ3639142.1"/>
    <property type="molecule type" value="Genomic_DNA"/>
</dbReference>
<organism evidence="3 4">
    <name type="scientific">Zophobas morio</name>
    <dbReference type="NCBI Taxonomy" id="2755281"/>
    <lineage>
        <taxon>Eukaryota</taxon>
        <taxon>Metazoa</taxon>
        <taxon>Ecdysozoa</taxon>
        <taxon>Arthropoda</taxon>
        <taxon>Hexapoda</taxon>
        <taxon>Insecta</taxon>
        <taxon>Pterygota</taxon>
        <taxon>Neoptera</taxon>
        <taxon>Endopterygota</taxon>
        <taxon>Coleoptera</taxon>
        <taxon>Polyphaga</taxon>
        <taxon>Cucujiformia</taxon>
        <taxon>Tenebrionidae</taxon>
        <taxon>Zophobas</taxon>
    </lineage>
</organism>
<dbReference type="Gene3D" id="1.10.10.2590">
    <property type="entry name" value="BEN domain"/>
    <property type="match status" value="1"/>
</dbReference>
<sequence>MGISIILVYTIIAAFHVRCSSYIFEMSTVHVDAAPVLVCNAQTCSQTHLGHGIYINTTVVDAAMARTRESQFIKELAVAVFGIETLRSSSVTGTRSRRTQAPAKPPLNPTKLLAIQGRRHYRATMHACAVFIRLATYVKLYDGIPNVNVYSWPPIH</sequence>
<keyword evidence="1" id="KW-0732">Signal</keyword>
<feature type="chain" id="PRO_5041202226" description="BEN domain-containing protein" evidence="1">
    <location>
        <begin position="22"/>
        <end position="156"/>
    </location>
</feature>
<dbReference type="PANTHER" id="PTHR14628">
    <property type="entry name" value="BEN DOMAIN-CONTAINING PROTEIN 5"/>
    <property type="match status" value="1"/>
</dbReference>
<evidence type="ECO:0000256" key="1">
    <source>
        <dbReference type="SAM" id="SignalP"/>
    </source>
</evidence>
<feature type="signal peptide" evidence="1">
    <location>
        <begin position="1"/>
        <end position="21"/>
    </location>
</feature>
<dbReference type="GO" id="GO:0045892">
    <property type="term" value="P:negative regulation of DNA-templated transcription"/>
    <property type="evidence" value="ECO:0007669"/>
    <property type="project" value="InterPro"/>
</dbReference>
<dbReference type="GO" id="GO:0003677">
    <property type="term" value="F:DNA binding"/>
    <property type="evidence" value="ECO:0007669"/>
    <property type="project" value="InterPro"/>
</dbReference>
<comment type="caution">
    <text evidence="3">The sequence shown here is derived from an EMBL/GenBank/DDBJ whole genome shotgun (WGS) entry which is preliminary data.</text>
</comment>
<evidence type="ECO:0000313" key="3">
    <source>
        <dbReference type="EMBL" id="KAJ3639142.1"/>
    </source>
</evidence>
<dbReference type="Pfam" id="PF10523">
    <property type="entry name" value="BEN"/>
    <property type="match status" value="1"/>
</dbReference>
<accession>A0AA38M1Y7</accession>
<dbReference type="Proteomes" id="UP001168821">
    <property type="component" value="Unassembled WGS sequence"/>
</dbReference>
<dbReference type="InterPro" id="IPR040391">
    <property type="entry name" value="BEND5"/>
</dbReference>
<name>A0AA38M1Y7_9CUCU</name>
<protein>
    <recommendedName>
        <fullName evidence="2">BEN domain-containing protein</fullName>
    </recommendedName>
</protein>
<evidence type="ECO:0000259" key="2">
    <source>
        <dbReference type="Pfam" id="PF10523"/>
    </source>
</evidence>
<dbReference type="AlphaFoldDB" id="A0AA38M1Y7"/>
<dbReference type="PANTHER" id="PTHR14628:SF1">
    <property type="entry name" value="BEN DOMAIN-CONTAINING PROTEIN 5"/>
    <property type="match status" value="1"/>
</dbReference>
<proteinExistence type="predicted"/>
<gene>
    <name evidence="3" type="ORF">Zmor_004013</name>
</gene>